<dbReference type="EMBL" id="CP134536">
    <property type="protein sequence ID" value="WNH11757.1"/>
    <property type="molecule type" value="Genomic_DNA"/>
</dbReference>
<sequence>MYFSVKHIDVKLNQDYADFLIEDNSKSLVLCDGIGEFSDSGKVSKVVVDQFIGKHYFKLSELIADNELVKLKTNNIIGGTTFISAINKNNSDKVQIEYLGNGGVIHLHGDFSTNVNSDEPYRYGEIMIPHISPSGALTKHISHNSEKVELASSTIELNLNYINGDIILLFSDGISSLEDKVILKDNENRFWRNENPAIQLILKELDLFLKSKNNQVTFQEEIIEYNQAILEKLKSENYLEDDASLGIIITESTLNHYKEKLND</sequence>
<evidence type="ECO:0000313" key="2">
    <source>
        <dbReference type="Proteomes" id="UP001303407"/>
    </source>
</evidence>
<accession>A0ABY9Y0J0</accession>
<dbReference type="RefSeq" id="WP_415861735.1">
    <property type="nucleotide sequence ID" value="NZ_CP134536.1"/>
</dbReference>
<gene>
    <name evidence="1" type="ORF">RHP49_12700</name>
</gene>
<evidence type="ECO:0008006" key="3">
    <source>
        <dbReference type="Google" id="ProtNLM"/>
    </source>
</evidence>
<dbReference type="Proteomes" id="UP001303407">
    <property type="component" value="Chromosome"/>
</dbReference>
<organism evidence="1 2">
    <name type="scientific">Thalassobellus suaedae</name>
    <dbReference type="NCBI Taxonomy" id="3074124"/>
    <lineage>
        <taxon>Bacteria</taxon>
        <taxon>Pseudomonadati</taxon>
        <taxon>Bacteroidota</taxon>
        <taxon>Flavobacteriia</taxon>
        <taxon>Flavobacteriales</taxon>
        <taxon>Flavobacteriaceae</taxon>
        <taxon>Thalassobellus</taxon>
    </lineage>
</organism>
<dbReference type="InterPro" id="IPR036457">
    <property type="entry name" value="PPM-type-like_dom_sf"/>
</dbReference>
<proteinExistence type="predicted"/>
<evidence type="ECO:0000313" key="1">
    <source>
        <dbReference type="EMBL" id="WNH11757.1"/>
    </source>
</evidence>
<keyword evidence="2" id="KW-1185">Reference proteome</keyword>
<name>A0ABY9Y0J0_9FLAO</name>
<reference evidence="1 2" key="1">
    <citation type="submission" date="2023-09" db="EMBL/GenBank/DDBJ databases">
        <title>Thalassobella suaedae gen. nov., sp. nov., a marine bacterium of the family Flavobacteriaceae isolated from a halophyte Suaeda japonica.</title>
        <authorList>
            <person name="Lee S.Y."/>
            <person name="Hwang C.Y."/>
        </authorList>
    </citation>
    <scope>NUCLEOTIDE SEQUENCE [LARGE SCALE GENOMIC DNA]</scope>
    <source>
        <strain evidence="1 2">HL-DH10</strain>
    </source>
</reference>
<protein>
    <recommendedName>
        <fullName evidence="3">PPM-type phosphatase domain-containing protein</fullName>
    </recommendedName>
</protein>
<dbReference type="SUPFAM" id="SSF81606">
    <property type="entry name" value="PP2C-like"/>
    <property type="match status" value="1"/>
</dbReference>